<dbReference type="GO" id="GO:0035529">
    <property type="term" value="F:NADH pyrophosphatase activity"/>
    <property type="evidence" value="ECO:0007669"/>
    <property type="project" value="TreeGrafter"/>
</dbReference>
<dbReference type="GO" id="GO:0046872">
    <property type="term" value="F:metal ion binding"/>
    <property type="evidence" value="ECO:0007669"/>
    <property type="project" value="UniProtKB-KW"/>
</dbReference>
<organism evidence="6 7">
    <name type="scientific">Candidatus Jorgensenbacteria bacterium GW2011_GWB1_50_10</name>
    <dbReference type="NCBI Taxonomy" id="1618665"/>
    <lineage>
        <taxon>Bacteria</taxon>
        <taxon>Candidatus Joergenseniibacteriota</taxon>
    </lineage>
</organism>
<protein>
    <recommendedName>
        <fullName evidence="5">Nudix hydrolase domain-containing protein</fullName>
    </recommendedName>
</protein>
<reference evidence="6 7" key="1">
    <citation type="journal article" date="2015" name="Nature">
        <title>rRNA introns, odd ribosomes, and small enigmatic genomes across a large radiation of phyla.</title>
        <authorList>
            <person name="Brown C.T."/>
            <person name="Hug L.A."/>
            <person name="Thomas B.C."/>
            <person name="Sharon I."/>
            <person name="Castelle C.J."/>
            <person name="Singh A."/>
            <person name="Wilkins M.J."/>
            <person name="Williams K.H."/>
            <person name="Banfield J.F."/>
        </authorList>
    </citation>
    <scope>NUCLEOTIDE SEQUENCE [LARGE SCALE GENOMIC DNA]</scope>
</reference>
<comment type="caution">
    <text evidence="6">The sequence shown here is derived from an EMBL/GenBank/DDBJ whole genome shotgun (WGS) entry which is preliminary data.</text>
</comment>
<evidence type="ECO:0000256" key="1">
    <source>
        <dbReference type="ARBA" id="ARBA00001946"/>
    </source>
</evidence>
<dbReference type="Pfam" id="PF00293">
    <property type="entry name" value="NUDIX"/>
    <property type="match status" value="1"/>
</dbReference>
<evidence type="ECO:0000256" key="2">
    <source>
        <dbReference type="ARBA" id="ARBA00022723"/>
    </source>
</evidence>
<dbReference type="GO" id="GO:0006742">
    <property type="term" value="P:NADP+ catabolic process"/>
    <property type="evidence" value="ECO:0007669"/>
    <property type="project" value="TreeGrafter"/>
</dbReference>
<dbReference type="SUPFAM" id="SSF55811">
    <property type="entry name" value="Nudix"/>
    <property type="match status" value="1"/>
</dbReference>
<keyword evidence="3" id="KW-0378">Hydrolase</keyword>
<dbReference type="STRING" id="1618665.UY55_C0002G0060"/>
<dbReference type="PROSITE" id="PS51462">
    <property type="entry name" value="NUDIX"/>
    <property type="match status" value="1"/>
</dbReference>
<accession>A0A0G1Z7Q1</accession>
<keyword evidence="4" id="KW-0460">Magnesium</keyword>
<dbReference type="PANTHER" id="PTHR42904">
    <property type="entry name" value="NUDIX HYDROLASE, NUDC SUBFAMILY"/>
    <property type="match status" value="1"/>
</dbReference>
<dbReference type="EMBL" id="LCQK01000002">
    <property type="protein sequence ID" value="KKW15004.1"/>
    <property type="molecule type" value="Genomic_DNA"/>
</dbReference>
<dbReference type="InterPro" id="IPR050241">
    <property type="entry name" value="NAD-cap_RNA_hydrolase_NudC"/>
</dbReference>
<dbReference type="AlphaFoldDB" id="A0A0G1Z7Q1"/>
<sequence length="187" mass="21768">MRSAAGLPRLIPKKQSCLLIDFEGSMENQKLHEVVITAIIVKDGKYLITQRSMQEKRFPGMWTVPGGKLETDDYVHLPKETEHYWYNVLEKVLRKEVRDEVGLEIKNIEYVTSLARVHEDKNPSLVISCMADYESREVVLQEGETDSFAWVSLDEAKNYKLIDGIYDELVMVENKRKGVKSEWQRFK</sequence>
<evidence type="ECO:0000313" key="7">
    <source>
        <dbReference type="Proteomes" id="UP000034224"/>
    </source>
</evidence>
<evidence type="ECO:0000256" key="4">
    <source>
        <dbReference type="ARBA" id="ARBA00022842"/>
    </source>
</evidence>
<comment type="cofactor">
    <cofactor evidence="1">
        <name>Mg(2+)</name>
        <dbReference type="ChEBI" id="CHEBI:18420"/>
    </cofactor>
</comment>
<feature type="domain" description="Nudix hydrolase" evidence="5">
    <location>
        <begin position="30"/>
        <end position="174"/>
    </location>
</feature>
<dbReference type="Proteomes" id="UP000034224">
    <property type="component" value="Unassembled WGS sequence"/>
</dbReference>
<evidence type="ECO:0000313" key="6">
    <source>
        <dbReference type="EMBL" id="KKW15004.1"/>
    </source>
</evidence>
<name>A0A0G1Z7Q1_9BACT</name>
<dbReference type="InterPro" id="IPR000086">
    <property type="entry name" value="NUDIX_hydrolase_dom"/>
</dbReference>
<dbReference type="Gene3D" id="3.90.79.10">
    <property type="entry name" value="Nucleoside Triphosphate Pyrophosphohydrolase"/>
    <property type="match status" value="1"/>
</dbReference>
<gene>
    <name evidence="6" type="ORF">UY55_C0002G0060</name>
</gene>
<dbReference type="PANTHER" id="PTHR42904:SF1">
    <property type="entry name" value="NUCLEOSIDE DIPHOSPHATE-LINKED MOIETY X MOTIF 17"/>
    <property type="match status" value="1"/>
</dbReference>
<dbReference type="GO" id="GO:0005829">
    <property type="term" value="C:cytosol"/>
    <property type="evidence" value="ECO:0007669"/>
    <property type="project" value="TreeGrafter"/>
</dbReference>
<evidence type="ECO:0000259" key="5">
    <source>
        <dbReference type="PROSITE" id="PS51462"/>
    </source>
</evidence>
<proteinExistence type="predicted"/>
<keyword evidence="2" id="KW-0479">Metal-binding</keyword>
<evidence type="ECO:0000256" key="3">
    <source>
        <dbReference type="ARBA" id="ARBA00022801"/>
    </source>
</evidence>
<dbReference type="GO" id="GO:0019677">
    <property type="term" value="P:NAD+ catabolic process"/>
    <property type="evidence" value="ECO:0007669"/>
    <property type="project" value="TreeGrafter"/>
</dbReference>
<dbReference type="InterPro" id="IPR015797">
    <property type="entry name" value="NUDIX_hydrolase-like_dom_sf"/>
</dbReference>